<dbReference type="EMBL" id="JAGMWN010000004">
    <property type="protein sequence ID" value="MBP5857362.1"/>
    <property type="molecule type" value="Genomic_DNA"/>
</dbReference>
<organism evidence="2 3">
    <name type="scientific">Marivibrio halodurans</name>
    <dbReference type="NCBI Taxonomy" id="2039722"/>
    <lineage>
        <taxon>Bacteria</taxon>
        <taxon>Pseudomonadati</taxon>
        <taxon>Pseudomonadota</taxon>
        <taxon>Alphaproteobacteria</taxon>
        <taxon>Rhodospirillales</taxon>
        <taxon>Rhodospirillaceae</taxon>
        <taxon>Marivibrio</taxon>
    </lineage>
</organism>
<name>A0A8J7S8K3_9PROT</name>
<feature type="region of interest" description="Disordered" evidence="1">
    <location>
        <begin position="75"/>
        <end position="126"/>
    </location>
</feature>
<evidence type="ECO:0000313" key="3">
    <source>
        <dbReference type="Proteomes" id="UP000672602"/>
    </source>
</evidence>
<protein>
    <submittedName>
        <fullName evidence="2">Uncharacterized protein</fullName>
    </submittedName>
</protein>
<sequence>MADGTQIAMTYEPHEDRILVRYPAQGREVRLWMTRRMASRWLGATAKILDHVQGMGAAPVDQRRAVSQFRRESAVAQADFTRPYNPTGNGPDAEKAAPDTDTVVDGDGNGKETGQGSGLPPFPPDGPLLVGRMTINAKKNGIMEVILSEGGDNTRKVTLAVSEREMHGLTHMLIMTANRAQWGLADPSLPDPKAPKVPQRVN</sequence>
<dbReference type="Proteomes" id="UP000672602">
    <property type="component" value="Unassembled WGS sequence"/>
</dbReference>
<evidence type="ECO:0000313" key="2">
    <source>
        <dbReference type="EMBL" id="MBP5857362.1"/>
    </source>
</evidence>
<dbReference type="AlphaFoldDB" id="A0A8J7S8K3"/>
<evidence type="ECO:0000256" key="1">
    <source>
        <dbReference type="SAM" id="MobiDB-lite"/>
    </source>
</evidence>
<gene>
    <name evidence="2" type="ORF">KAJ83_10110</name>
</gene>
<keyword evidence="3" id="KW-1185">Reference proteome</keyword>
<dbReference type="RefSeq" id="WP_210681948.1">
    <property type="nucleotide sequence ID" value="NZ_JAGMWN010000004.1"/>
</dbReference>
<reference evidence="2" key="1">
    <citation type="submission" date="2021-04" db="EMBL/GenBank/DDBJ databases">
        <authorList>
            <person name="Zhang D.-C."/>
        </authorList>
    </citation>
    <scope>NUCLEOTIDE SEQUENCE</scope>
    <source>
        <strain evidence="2">CGMCC 1.15697</strain>
    </source>
</reference>
<proteinExistence type="predicted"/>
<accession>A0A8J7S8K3</accession>
<comment type="caution">
    <text evidence="2">The sequence shown here is derived from an EMBL/GenBank/DDBJ whole genome shotgun (WGS) entry which is preliminary data.</text>
</comment>